<dbReference type="SUPFAM" id="SSF51197">
    <property type="entry name" value="Clavaminate synthase-like"/>
    <property type="match status" value="1"/>
</dbReference>
<organism evidence="3 4">
    <name type="scientific">Aspergillus homomorphus (strain CBS 101889)</name>
    <dbReference type="NCBI Taxonomy" id="1450537"/>
    <lineage>
        <taxon>Eukaryota</taxon>
        <taxon>Fungi</taxon>
        <taxon>Dikarya</taxon>
        <taxon>Ascomycota</taxon>
        <taxon>Pezizomycotina</taxon>
        <taxon>Eurotiomycetes</taxon>
        <taxon>Eurotiomycetidae</taxon>
        <taxon>Eurotiales</taxon>
        <taxon>Aspergillaceae</taxon>
        <taxon>Aspergillus</taxon>
        <taxon>Aspergillus subgen. Circumdati</taxon>
    </lineage>
</organism>
<dbReference type="VEuPathDB" id="FungiDB:BO97DRAFT_439721"/>
<reference evidence="3 4" key="1">
    <citation type="submission" date="2018-02" db="EMBL/GenBank/DDBJ databases">
        <title>The genomes of Aspergillus section Nigri reveals drivers in fungal speciation.</title>
        <authorList>
            <consortium name="DOE Joint Genome Institute"/>
            <person name="Vesth T.C."/>
            <person name="Nybo J."/>
            <person name="Theobald S."/>
            <person name="Brandl J."/>
            <person name="Frisvad J.C."/>
            <person name="Nielsen K.F."/>
            <person name="Lyhne E.K."/>
            <person name="Kogle M.E."/>
            <person name="Kuo A."/>
            <person name="Riley R."/>
            <person name="Clum A."/>
            <person name="Nolan M."/>
            <person name="Lipzen A."/>
            <person name="Salamov A."/>
            <person name="Henrissat B."/>
            <person name="Wiebenga A."/>
            <person name="De vries R.P."/>
            <person name="Grigoriev I.V."/>
            <person name="Mortensen U.H."/>
            <person name="Andersen M.R."/>
            <person name="Baker S.E."/>
        </authorList>
    </citation>
    <scope>NUCLEOTIDE SEQUENCE [LARGE SCALE GENOMIC DNA]</scope>
    <source>
        <strain evidence="3 4">CBS 101889</strain>
    </source>
</reference>
<dbReference type="SMART" id="SM00558">
    <property type="entry name" value="JmjC"/>
    <property type="match status" value="1"/>
</dbReference>
<dbReference type="STRING" id="1450537.A0A395IF06"/>
<dbReference type="Gene3D" id="2.60.120.650">
    <property type="entry name" value="Cupin"/>
    <property type="match status" value="1"/>
</dbReference>
<dbReference type="EMBL" id="KZ824268">
    <property type="protein sequence ID" value="RAL16754.1"/>
    <property type="molecule type" value="Genomic_DNA"/>
</dbReference>
<evidence type="ECO:0000313" key="3">
    <source>
        <dbReference type="EMBL" id="RAL16754.1"/>
    </source>
</evidence>
<sequence length="547" mass="61423">MSVQLPQIIHHAITSILEVDEKDPIVRCCEGRPEEVSRLLLEDPAKAIKEANSWLHVFPYKDVDACWLRLYTDASILKACLDICDGLNFPGTLMLRDEPKESYIRRLLQGLTSLGDDEEIRIGPDAPWLTPAIHMLDRAIIMTGAPLREAFIELLISSLQTATKLGSENAADNQPEPTLLFSTLSAPAPEIKYPIPRVSRLSFERFQSHIYNARTPLVITDAVGHWPALSTRPWSSRSYWNDRTFDGRRLVPVELGRAYTDKDWGQKIIPFGEFIDKYIDRDEGQGGPTGYLAQHDLLTQIPALRKDIGVPDYCYIKPPGPEPGTPLYLKNQLEMEEQKAAVKPPQMQDQMEADPGVAESGSTADDFVDDDSSNDPVINTWIGPSWTISPLHHDPYHNIFVQVVGAKYIRLYSPHTPASQIYPKGKEVVNGSSDEFSDEGDRQADLQIRRELAAAAAASCHSSPEIATQPDEQAQLIDMSNTSQVDLTKIEMSPAEAEQWEAEWPGFLQAEYVETVLKEGECLYIPVGWWHYVRSLQGGISVSFWWE</sequence>
<dbReference type="Proteomes" id="UP000248961">
    <property type="component" value="Unassembled WGS sequence"/>
</dbReference>
<dbReference type="PANTHER" id="PTHR12461:SF101">
    <property type="entry name" value="TRNA WYBUTOSINE-SYNTHESIZING PROTEIN 4"/>
    <property type="match status" value="1"/>
</dbReference>
<feature type="domain" description="JmjC" evidence="2">
    <location>
        <begin position="344"/>
        <end position="547"/>
    </location>
</feature>
<gene>
    <name evidence="3" type="ORF">BO97DRAFT_439721</name>
</gene>
<dbReference type="Pfam" id="PF13621">
    <property type="entry name" value="Cupin_8"/>
    <property type="match status" value="1"/>
</dbReference>
<dbReference type="InterPro" id="IPR003347">
    <property type="entry name" value="JmjC_dom"/>
</dbReference>
<dbReference type="AlphaFoldDB" id="A0A395IF06"/>
<evidence type="ECO:0000259" key="2">
    <source>
        <dbReference type="PROSITE" id="PS51184"/>
    </source>
</evidence>
<feature type="region of interest" description="Disordered" evidence="1">
    <location>
        <begin position="342"/>
        <end position="364"/>
    </location>
</feature>
<dbReference type="OrthoDB" id="47172at2759"/>
<proteinExistence type="predicted"/>
<protein>
    <submittedName>
        <fullName evidence="3">Clavaminate synthase-like protein</fullName>
    </submittedName>
</protein>
<dbReference type="PANTHER" id="PTHR12461">
    <property type="entry name" value="HYPOXIA-INDUCIBLE FACTOR 1 ALPHA INHIBITOR-RELATED"/>
    <property type="match status" value="1"/>
</dbReference>
<evidence type="ECO:0000256" key="1">
    <source>
        <dbReference type="SAM" id="MobiDB-lite"/>
    </source>
</evidence>
<dbReference type="GeneID" id="37202295"/>
<keyword evidence="4" id="KW-1185">Reference proteome</keyword>
<dbReference type="RefSeq" id="XP_025555908.1">
    <property type="nucleotide sequence ID" value="XM_025698006.1"/>
</dbReference>
<feature type="region of interest" description="Disordered" evidence="1">
    <location>
        <begin position="423"/>
        <end position="442"/>
    </location>
</feature>
<accession>A0A395IF06</accession>
<dbReference type="InterPro" id="IPR041667">
    <property type="entry name" value="Cupin_8"/>
</dbReference>
<evidence type="ECO:0000313" key="4">
    <source>
        <dbReference type="Proteomes" id="UP000248961"/>
    </source>
</evidence>
<name>A0A395IF06_ASPHC</name>
<dbReference type="PROSITE" id="PS51184">
    <property type="entry name" value="JMJC"/>
    <property type="match status" value="1"/>
</dbReference>